<keyword evidence="1 3" id="KW-0547">Nucleotide-binding</keyword>
<dbReference type="PANTHER" id="PTHR30476">
    <property type="entry name" value="UPF0234 PROTEIN YAJQ"/>
    <property type="match status" value="1"/>
</dbReference>
<accession>A0A3D9HND3</accession>
<dbReference type="Proteomes" id="UP000256845">
    <property type="component" value="Unassembled WGS sequence"/>
</dbReference>
<dbReference type="HAMAP" id="MF_00632">
    <property type="entry name" value="UPF0234"/>
    <property type="match status" value="1"/>
</dbReference>
<dbReference type="GO" id="GO:0005829">
    <property type="term" value="C:cytosol"/>
    <property type="evidence" value="ECO:0007669"/>
    <property type="project" value="TreeGrafter"/>
</dbReference>
<gene>
    <name evidence="4" type="ORF">DFP90_104265</name>
</gene>
<evidence type="ECO:0000256" key="2">
    <source>
        <dbReference type="ARBA" id="ARBA00093450"/>
    </source>
</evidence>
<proteinExistence type="inferred from homology"/>
<evidence type="ECO:0000313" key="5">
    <source>
        <dbReference type="Proteomes" id="UP000256845"/>
    </source>
</evidence>
<dbReference type="InterPro" id="IPR007551">
    <property type="entry name" value="YajQ/Smlt4090-like"/>
</dbReference>
<dbReference type="CDD" id="cd11740">
    <property type="entry name" value="YajQ_like"/>
    <property type="match status" value="1"/>
</dbReference>
<dbReference type="OrthoDB" id="9801447at2"/>
<dbReference type="AlphaFoldDB" id="A0A3D9HND3"/>
<evidence type="ECO:0000256" key="3">
    <source>
        <dbReference type="HAMAP-Rule" id="MF_00632"/>
    </source>
</evidence>
<dbReference type="NCBIfam" id="NF003819">
    <property type="entry name" value="PRK05412.1"/>
    <property type="match status" value="1"/>
</dbReference>
<comment type="caution">
    <text evidence="4">The sequence shown here is derived from an EMBL/GenBank/DDBJ whole genome shotgun (WGS) entry which is preliminary data.</text>
</comment>
<sequence>MPSFDVVSKTDMQEVANALDGVKREIAQRYDFKGSESEVTQAEEVITILADDDMKLRQIHELLATHMTRRNVDAAALDYGTPQAASGNMVRQTVTIRQGIDKELAKKLTKAVKQSKLKVQAAIQGDEVRVTGKKRDDLQEAITLFKSMDIELPLQFVNFRD</sequence>
<dbReference type="GO" id="GO:0000166">
    <property type="term" value="F:nucleotide binding"/>
    <property type="evidence" value="ECO:0007669"/>
    <property type="project" value="UniProtKB-UniRule"/>
</dbReference>
<protein>
    <recommendedName>
        <fullName evidence="3">Nucleotide-binding protein DFP90_104265</fullName>
    </recommendedName>
</protein>
<comment type="similarity">
    <text evidence="2 3">Belongs to the YajQ family.</text>
</comment>
<comment type="function">
    <text evidence="3">Nucleotide-binding protein.</text>
</comment>
<dbReference type="Pfam" id="PF04461">
    <property type="entry name" value="YajQ"/>
    <property type="match status" value="1"/>
</dbReference>
<dbReference type="Gene3D" id="3.30.70.990">
    <property type="entry name" value="YajQ-like, domain 2"/>
    <property type="match status" value="1"/>
</dbReference>
<keyword evidence="5" id="KW-1185">Reference proteome</keyword>
<dbReference type="InterPro" id="IPR036183">
    <property type="entry name" value="YajQ-like_sf"/>
</dbReference>
<dbReference type="Gene3D" id="3.30.70.860">
    <property type="match status" value="1"/>
</dbReference>
<dbReference type="InterPro" id="IPR035570">
    <property type="entry name" value="UPF0234_N"/>
</dbReference>
<organism evidence="4 5">
    <name type="scientific">Aestuariispira insulae</name>
    <dbReference type="NCBI Taxonomy" id="1461337"/>
    <lineage>
        <taxon>Bacteria</taxon>
        <taxon>Pseudomonadati</taxon>
        <taxon>Pseudomonadota</taxon>
        <taxon>Alphaproteobacteria</taxon>
        <taxon>Rhodospirillales</taxon>
        <taxon>Kiloniellaceae</taxon>
        <taxon>Aestuariispira</taxon>
    </lineage>
</organism>
<dbReference type="InterPro" id="IPR035571">
    <property type="entry name" value="UPF0234-like_C"/>
</dbReference>
<dbReference type="SUPFAM" id="SSF89963">
    <property type="entry name" value="YajQ-like"/>
    <property type="match status" value="2"/>
</dbReference>
<name>A0A3D9HND3_9PROT</name>
<dbReference type="PANTHER" id="PTHR30476:SF0">
    <property type="entry name" value="UPF0234 PROTEIN YAJQ"/>
    <property type="match status" value="1"/>
</dbReference>
<reference evidence="4 5" key="1">
    <citation type="submission" date="2018-07" db="EMBL/GenBank/DDBJ databases">
        <title>Genomic Encyclopedia of Type Strains, Phase III (KMG-III): the genomes of soil and plant-associated and newly described type strains.</title>
        <authorList>
            <person name="Whitman W."/>
        </authorList>
    </citation>
    <scope>NUCLEOTIDE SEQUENCE [LARGE SCALE GENOMIC DNA]</scope>
    <source>
        <strain evidence="4 5">CECT 8488</strain>
    </source>
</reference>
<evidence type="ECO:0000256" key="1">
    <source>
        <dbReference type="ARBA" id="ARBA00022741"/>
    </source>
</evidence>
<dbReference type="EMBL" id="QRDW01000004">
    <property type="protein sequence ID" value="RED50989.1"/>
    <property type="molecule type" value="Genomic_DNA"/>
</dbReference>
<dbReference type="RefSeq" id="WP_115936772.1">
    <property type="nucleotide sequence ID" value="NZ_QRDW01000004.1"/>
</dbReference>
<evidence type="ECO:0000313" key="4">
    <source>
        <dbReference type="EMBL" id="RED50989.1"/>
    </source>
</evidence>